<dbReference type="RefSeq" id="WP_377350379.1">
    <property type="nucleotide sequence ID" value="NZ_JBHLTP010000013.1"/>
</dbReference>
<dbReference type="InterPro" id="IPR037185">
    <property type="entry name" value="EmrE-like"/>
</dbReference>
<keyword evidence="3" id="KW-1133">Transmembrane helix</keyword>
<keyword evidence="3" id="KW-0812">Transmembrane</keyword>
<feature type="transmembrane region" description="Helical" evidence="3">
    <location>
        <begin position="92"/>
        <end position="109"/>
    </location>
</feature>
<evidence type="ECO:0000313" key="6">
    <source>
        <dbReference type="Proteomes" id="UP001589836"/>
    </source>
</evidence>
<organism evidence="5 6">
    <name type="scientific">Pontibacillus salicampi</name>
    <dbReference type="NCBI Taxonomy" id="1449801"/>
    <lineage>
        <taxon>Bacteria</taxon>
        <taxon>Bacillati</taxon>
        <taxon>Bacillota</taxon>
        <taxon>Bacilli</taxon>
        <taxon>Bacillales</taxon>
        <taxon>Bacillaceae</taxon>
        <taxon>Pontibacillus</taxon>
    </lineage>
</organism>
<dbReference type="SUPFAM" id="SSF103481">
    <property type="entry name" value="Multidrug resistance efflux transporter EmrE"/>
    <property type="match status" value="1"/>
</dbReference>
<comment type="subcellular location">
    <subcellularLocation>
        <location evidence="1">Endomembrane system</location>
        <topology evidence="1">Multi-pass membrane protein</topology>
    </subcellularLocation>
</comment>
<protein>
    <submittedName>
        <fullName evidence="5">EamA family transporter</fullName>
    </submittedName>
</protein>
<reference evidence="5 6" key="1">
    <citation type="submission" date="2024-09" db="EMBL/GenBank/DDBJ databases">
        <authorList>
            <person name="Sun Q."/>
            <person name="Mori K."/>
        </authorList>
    </citation>
    <scope>NUCLEOTIDE SEQUENCE [LARGE SCALE GENOMIC DNA]</scope>
    <source>
        <strain evidence="5 6">NCAIM B.02529</strain>
    </source>
</reference>
<dbReference type="Proteomes" id="UP001589836">
    <property type="component" value="Unassembled WGS sequence"/>
</dbReference>
<feature type="transmembrane region" description="Helical" evidence="3">
    <location>
        <begin position="36"/>
        <end position="58"/>
    </location>
</feature>
<comment type="caution">
    <text evidence="5">The sequence shown here is derived from an EMBL/GenBank/DDBJ whole genome shotgun (WGS) entry which is preliminary data.</text>
</comment>
<feature type="domain" description="EamA" evidence="4">
    <location>
        <begin position="6"/>
        <end position="109"/>
    </location>
</feature>
<name>A0ABV6LSB5_9BACI</name>
<dbReference type="Pfam" id="PF00892">
    <property type="entry name" value="EamA"/>
    <property type="match status" value="1"/>
</dbReference>
<evidence type="ECO:0000313" key="5">
    <source>
        <dbReference type="EMBL" id="MFC0525290.1"/>
    </source>
</evidence>
<feature type="transmembrane region" description="Helical" evidence="3">
    <location>
        <begin position="64"/>
        <end position="85"/>
    </location>
</feature>
<proteinExistence type="inferred from homology"/>
<evidence type="ECO:0000259" key="4">
    <source>
        <dbReference type="Pfam" id="PF00892"/>
    </source>
</evidence>
<keyword evidence="3" id="KW-0472">Membrane</keyword>
<keyword evidence="6" id="KW-1185">Reference proteome</keyword>
<comment type="similarity">
    <text evidence="2">Belongs to the EamA transporter family.</text>
</comment>
<sequence>MTIKWVFVVMLFTLLGSIGGFFFKRASANGLEISKYFMTQLFIGGAFYGTGAILNIITLRYLPYTVVFPLTSITYVWTFLLSYFFLKEVISLRKIIGVGLIIAGSFFLIM</sequence>
<feature type="transmembrane region" description="Helical" evidence="3">
    <location>
        <begin position="6"/>
        <end position="24"/>
    </location>
</feature>
<dbReference type="Gene3D" id="1.10.3730.20">
    <property type="match status" value="1"/>
</dbReference>
<accession>A0ABV6LSB5</accession>
<evidence type="ECO:0000256" key="3">
    <source>
        <dbReference type="SAM" id="Phobius"/>
    </source>
</evidence>
<dbReference type="EMBL" id="JBHLTP010000013">
    <property type="protein sequence ID" value="MFC0525290.1"/>
    <property type="molecule type" value="Genomic_DNA"/>
</dbReference>
<evidence type="ECO:0000256" key="2">
    <source>
        <dbReference type="ARBA" id="ARBA00007362"/>
    </source>
</evidence>
<dbReference type="InterPro" id="IPR000620">
    <property type="entry name" value="EamA_dom"/>
</dbReference>
<evidence type="ECO:0000256" key="1">
    <source>
        <dbReference type="ARBA" id="ARBA00004127"/>
    </source>
</evidence>
<gene>
    <name evidence="5" type="ORF">ACFFGV_17040</name>
</gene>